<dbReference type="GO" id="GO:0016787">
    <property type="term" value="F:hydrolase activity"/>
    <property type="evidence" value="ECO:0007669"/>
    <property type="project" value="InterPro"/>
</dbReference>
<gene>
    <name evidence="6" type="ORF">FPQ13_03705</name>
</gene>
<dbReference type="PROSITE" id="PS51192">
    <property type="entry name" value="HELICASE_ATP_BIND_1"/>
    <property type="match status" value="1"/>
</dbReference>
<dbReference type="GO" id="GO:0006310">
    <property type="term" value="P:DNA recombination"/>
    <property type="evidence" value="ECO:0007669"/>
    <property type="project" value="TreeGrafter"/>
</dbReference>
<dbReference type="InterPro" id="IPR006935">
    <property type="entry name" value="Helicase/UvrB_N"/>
</dbReference>
<evidence type="ECO:0000313" key="7">
    <source>
        <dbReference type="Proteomes" id="UP000316425"/>
    </source>
</evidence>
<dbReference type="PANTHER" id="PTHR30580:SF1">
    <property type="entry name" value="COMF OPERON PROTEIN 1"/>
    <property type="match status" value="1"/>
</dbReference>
<dbReference type="OrthoDB" id="2077914at2"/>
<dbReference type="RefSeq" id="WP_144087970.1">
    <property type="nucleotide sequence ID" value="NZ_VMHE01000003.1"/>
</dbReference>
<dbReference type="GO" id="GO:0003677">
    <property type="term" value="F:DNA binding"/>
    <property type="evidence" value="ECO:0007669"/>
    <property type="project" value="UniProtKB-KW"/>
</dbReference>
<evidence type="ECO:0000256" key="2">
    <source>
        <dbReference type="ARBA" id="ARBA00022840"/>
    </source>
</evidence>
<dbReference type="GO" id="GO:0043138">
    <property type="term" value="F:3'-5' DNA helicase activity"/>
    <property type="evidence" value="ECO:0007669"/>
    <property type="project" value="TreeGrafter"/>
</dbReference>
<keyword evidence="6" id="KW-0378">Hydrolase</keyword>
<name>A0A556PQZ3_9BACI</name>
<evidence type="ECO:0000259" key="5">
    <source>
        <dbReference type="PROSITE" id="PS51194"/>
    </source>
</evidence>
<dbReference type="Gene3D" id="3.40.50.300">
    <property type="entry name" value="P-loop containing nucleotide triphosphate hydrolases"/>
    <property type="match status" value="2"/>
</dbReference>
<accession>A0A556PQZ3</accession>
<dbReference type="Pfam" id="PF04851">
    <property type="entry name" value="ResIII"/>
    <property type="match status" value="1"/>
</dbReference>
<keyword evidence="7" id="KW-1185">Reference proteome</keyword>
<dbReference type="InterPro" id="IPR001650">
    <property type="entry name" value="Helicase_C-like"/>
</dbReference>
<evidence type="ECO:0000259" key="4">
    <source>
        <dbReference type="PROSITE" id="PS51192"/>
    </source>
</evidence>
<dbReference type="Pfam" id="PF00271">
    <property type="entry name" value="Helicase_C"/>
    <property type="match status" value="1"/>
</dbReference>
<feature type="domain" description="Helicase C-terminal" evidence="5">
    <location>
        <begin position="317"/>
        <end position="463"/>
    </location>
</feature>
<dbReference type="EMBL" id="VMHE01000003">
    <property type="protein sequence ID" value="TSJ66809.1"/>
    <property type="molecule type" value="Genomic_DNA"/>
</dbReference>
<evidence type="ECO:0000256" key="1">
    <source>
        <dbReference type="ARBA" id="ARBA00022741"/>
    </source>
</evidence>
<keyword evidence="3" id="KW-0238">DNA-binding</keyword>
<reference evidence="6 7" key="1">
    <citation type="submission" date="2019-07" db="EMBL/GenBank/DDBJ databases">
        <title>Allobacillus sp. nov. SKP isolated from shrimp paste of Euphausiacea.</title>
        <authorList>
            <person name="Kanchanasin P."/>
            <person name="Tanasupawat S."/>
            <person name="Shi W."/>
            <person name="Wu L."/>
            <person name="Ma J."/>
        </authorList>
    </citation>
    <scope>NUCLEOTIDE SEQUENCE [LARGE SCALE GENOMIC DNA]</scope>
    <source>
        <strain evidence="6 7">SKP4-8</strain>
    </source>
</reference>
<dbReference type="SMART" id="SM00490">
    <property type="entry name" value="HELICc"/>
    <property type="match status" value="1"/>
</dbReference>
<dbReference type="GO" id="GO:0006302">
    <property type="term" value="P:double-strand break repair"/>
    <property type="evidence" value="ECO:0007669"/>
    <property type="project" value="TreeGrafter"/>
</dbReference>
<dbReference type="InterPro" id="IPR014001">
    <property type="entry name" value="Helicase_ATP-bd"/>
</dbReference>
<dbReference type="PANTHER" id="PTHR30580">
    <property type="entry name" value="PRIMOSOMAL PROTEIN N"/>
    <property type="match status" value="1"/>
</dbReference>
<proteinExistence type="predicted"/>
<dbReference type="PROSITE" id="PS51194">
    <property type="entry name" value="HELICASE_CTER"/>
    <property type="match status" value="1"/>
</dbReference>
<feature type="domain" description="Helicase ATP-binding" evidence="4">
    <location>
        <begin position="137"/>
        <end position="289"/>
    </location>
</feature>
<dbReference type="InterPro" id="IPR027417">
    <property type="entry name" value="P-loop_NTPase"/>
</dbReference>
<dbReference type="AlphaFoldDB" id="A0A556PQZ3"/>
<dbReference type="GO" id="GO:0006270">
    <property type="term" value="P:DNA replication initiation"/>
    <property type="evidence" value="ECO:0007669"/>
    <property type="project" value="TreeGrafter"/>
</dbReference>
<evidence type="ECO:0000313" key="6">
    <source>
        <dbReference type="EMBL" id="TSJ66809.1"/>
    </source>
</evidence>
<keyword evidence="6" id="KW-0347">Helicase</keyword>
<organism evidence="6 7">
    <name type="scientific">Allobacillus salarius</name>
    <dbReference type="NCBI Taxonomy" id="1955272"/>
    <lineage>
        <taxon>Bacteria</taxon>
        <taxon>Bacillati</taxon>
        <taxon>Bacillota</taxon>
        <taxon>Bacilli</taxon>
        <taxon>Bacillales</taxon>
        <taxon>Bacillaceae</taxon>
        <taxon>Allobacillus</taxon>
    </lineage>
</organism>
<keyword evidence="2" id="KW-0067">ATP-binding</keyword>
<comment type="caution">
    <text evidence="6">The sequence shown here is derived from an EMBL/GenBank/DDBJ whole genome shotgun (WGS) entry which is preliminary data.</text>
</comment>
<keyword evidence="1" id="KW-0547">Nucleotide-binding</keyword>
<sequence length="463" mass="52682">MNANPWSPRFSGKRLLKNELNLSESVFQGLLTKGYLIEIPSIKETLFYLECQRCHTRKPSHFGKIPTKTIQSFSYQNRPATNSITYCRNCIQMGRVSTNEPLYEWNGPIANLPKVKQPSIWRGELTALQSKAADAMVEAIRNQSKILIHAVCGAGKTEMLYRGLWIAFRNGFRVCIATPRADVVRELAPRLRRDFPSIEMAALYGGTQETDINAHLVVATTHQLLRYSKSFDVMIVDEVDAFPYHHDKSLPKAVARSVKESHALIYLTATPRLDLKIASRLKQLQTISIPLRYHGHPLPLPKLSQVFKLHQHLQQGTLPKKITHWIDQRKAAQRRFLLFVPTIETAQSLSKKLDIPYVHSESSNREELIHHFRNQQYEALITTTILERGVTFPSIDVAVIGADHDVFDEAALVQIAGRAGRSADDPDGDVTFFYNVKTKAIVKARQYTELKNLEGKKFKKEFN</sequence>
<protein>
    <submittedName>
        <fullName evidence="6">DEAD/DEAH box helicase</fullName>
    </submittedName>
</protein>
<dbReference type="GO" id="GO:0005524">
    <property type="term" value="F:ATP binding"/>
    <property type="evidence" value="ECO:0007669"/>
    <property type="project" value="UniProtKB-KW"/>
</dbReference>
<evidence type="ECO:0000256" key="3">
    <source>
        <dbReference type="ARBA" id="ARBA00023125"/>
    </source>
</evidence>
<dbReference type="SUPFAM" id="SSF52540">
    <property type="entry name" value="P-loop containing nucleoside triphosphate hydrolases"/>
    <property type="match status" value="1"/>
</dbReference>
<dbReference type="SMART" id="SM00487">
    <property type="entry name" value="DEXDc"/>
    <property type="match status" value="1"/>
</dbReference>
<dbReference type="Proteomes" id="UP000316425">
    <property type="component" value="Unassembled WGS sequence"/>
</dbReference>